<dbReference type="EMBL" id="CP029145">
    <property type="protein sequence ID" value="AWM31638.1"/>
    <property type="molecule type" value="Genomic_DNA"/>
</dbReference>
<dbReference type="Proteomes" id="UP000245999">
    <property type="component" value="Chromosome"/>
</dbReference>
<dbReference type="KEGG" id="hnv:DDQ68_01825"/>
<name>A0A2Z3GFN8_9BACT</name>
<protein>
    <submittedName>
        <fullName evidence="1">Uncharacterized protein</fullName>
    </submittedName>
</protein>
<dbReference type="OrthoDB" id="882485at2"/>
<evidence type="ECO:0000313" key="2">
    <source>
        <dbReference type="Proteomes" id="UP000245999"/>
    </source>
</evidence>
<keyword evidence="2" id="KW-1185">Reference proteome</keyword>
<dbReference type="RefSeq" id="WP_109652618.1">
    <property type="nucleotide sequence ID" value="NZ_CP029145.1"/>
</dbReference>
<evidence type="ECO:0000313" key="1">
    <source>
        <dbReference type="EMBL" id="AWM31638.1"/>
    </source>
</evidence>
<organism evidence="1 2">
    <name type="scientific">Hymenobacter nivis</name>
    <dbReference type="NCBI Taxonomy" id="1850093"/>
    <lineage>
        <taxon>Bacteria</taxon>
        <taxon>Pseudomonadati</taxon>
        <taxon>Bacteroidota</taxon>
        <taxon>Cytophagia</taxon>
        <taxon>Cytophagales</taxon>
        <taxon>Hymenobacteraceae</taxon>
        <taxon>Hymenobacter</taxon>
    </lineage>
</organism>
<dbReference type="AlphaFoldDB" id="A0A2Z3GFN8"/>
<accession>A0A2Z3GFN8</accession>
<sequence>MLLNANLDLYDGSSCLLSYDEAERWLQGTRIGYIDEDEAMRGAAAYLHRAAQRPCQLLLNNNTALRGPWFASLDWLASAPAPFELQVFQNLA</sequence>
<reference evidence="2" key="1">
    <citation type="submission" date="2018-04" db="EMBL/GenBank/DDBJ databases">
        <title>Complete genome of Antarctic heterotrophic bacterium Hymenobacter nivis.</title>
        <authorList>
            <person name="Terashima M."/>
        </authorList>
    </citation>
    <scope>NUCLEOTIDE SEQUENCE [LARGE SCALE GENOMIC DNA]</scope>
    <source>
        <strain evidence="2">NBRC 111535</strain>
    </source>
</reference>
<gene>
    <name evidence="1" type="ORF">DDQ68_01825</name>
</gene>
<proteinExistence type="predicted"/>